<dbReference type="PANTHER" id="PTHR47815:SF1">
    <property type="entry name" value="UNIVERSAL STRESS PROTEIN A FAMILY PROTEIN C25B2.10"/>
    <property type="match status" value="1"/>
</dbReference>
<evidence type="ECO:0000256" key="1">
    <source>
        <dbReference type="SAM" id="MobiDB-lite"/>
    </source>
</evidence>
<feature type="domain" description="Abscisic acid G-protein coupled receptor-like" evidence="4">
    <location>
        <begin position="1021"/>
        <end position="1199"/>
    </location>
</feature>
<dbReference type="OrthoDB" id="264392at2759"/>
<feature type="region of interest" description="Disordered" evidence="1">
    <location>
        <begin position="373"/>
        <end position="447"/>
    </location>
</feature>
<feature type="compositionally biased region" description="Basic and acidic residues" evidence="1">
    <location>
        <begin position="473"/>
        <end position="496"/>
    </location>
</feature>
<feature type="compositionally biased region" description="Acidic residues" evidence="1">
    <location>
        <begin position="653"/>
        <end position="663"/>
    </location>
</feature>
<feature type="transmembrane region" description="Helical" evidence="2">
    <location>
        <begin position="888"/>
        <end position="912"/>
    </location>
</feature>
<dbReference type="GO" id="GO:0016020">
    <property type="term" value="C:membrane"/>
    <property type="evidence" value="ECO:0007669"/>
    <property type="project" value="InterPro"/>
</dbReference>
<feature type="compositionally biased region" description="Polar residues" evidence="1">
    <location>
        <begin position="575"/>
        <end position="590"/>
    </location>
</feature>
<evidence type="ECO:0000256" key="2">
    <source>
        <dbReference type="SAM" id="Phobius"/>
    </source>
</evidence>
<evidence type="ECO:0000259" key="3">
    <source>
        <dbReference type="Pfam" id="PF00582"/>
    </source>
</evidence>
<feature type="compositionally biased region" description="Polar residues" evidence="1">
    <location>
        <begin position="96"/>
        <end position="133"/>
    </location>
</feature>
<sequence>MATTATIHPNPPQRSDSDVSPRTVNPPKNSASEDAKADYFPDFNTVDGSNTSVRASDGDDSSARKSSISFAPDPRRSSSCESNQNPAPGQDLAIQRKSSTGSVSFRRMTNPQLPQGNPQQMSNSRIRASSPNHSRFKKHVAFDNVTAGEPTKNNAISFTLNVRHKGYQARRRSRCFMVGVDEHTYSDYALQWLLDELVDDGDDVVCVRVVEKELRLTDKQYRDDADSVMKGIVARNGNNRAINIVLEYAVGKLHTTFQHLIQMYQPAMLIVGTRGRTLGGLQGLVNTRNSFSKYCLQYSPVPVVVVRPTEKRIKKKAKRANDSARQTYVSMLAANAGKHEADSEASSTYELEVHNSPDEEAHQVARALGLPASFDPTIKPLNHSQISSRRSPDPTATAGPVNESSENQRVVKDDVSVAAESDDDDDDDDDSGEFEVASGQQLLDRQKMDQLHKMEVGEAAALKMKKIKGKQKQGTDDNSDKNSTGDEVAGSHDKSSQENNQLPQVARPDFEAKGGLSSVEEAGDTSELQHLEDLPKRMAGFDIGVHLSRGACNSKVEDKGGPSIPTFEKPDVVSKTLQVPSGRQIRTSSAGDEGSGTLVETPSIEMSTLSNVPSPRGEVQDNGGDGVGDGVGDGEGDGGGDGGGDGASSNNNDNEENDNEPANEADARPRPSRMWPFTRCGEDACEIQPRPVTLASSIAALPFLLICISTSILVVRHVFPRLSSDADSRDGEDHVLPTHAPACLRQVHAEHGAKSWRRRGAAWTFGLTVGLAATLGALIMDEIIEVVNADSRNLALRITVPSLLFLLVVLVPWLECRSVVSSAGWSFQRTAKGKLPRVAWGLHTSLFVGWLFAFWSVGQAVPEGAMRRTSIASGSLSEMLTRGCLERIGVVGISLMALLSGFAAVSSPWQAFMDLTTRRKRPVSDADVARKQAGLDTANEMLLTKRHRLQYLERKTSGPQIGASAKGSGLVGKVMGSLRGPTGDEAEMRSLRLEIAGLETMEANLASGVSLLKSHRAATVRASTSIGRILLIPSQLFSLYCVYRIGATTITTIRRAYSPTSSFANTDPINRFLSILARHWDPKLDQLAWARLISFALSGVILLASANSVVQTFHLFAKWTPGLLRQAQANLALVVGQIAATYVISASLLLRSQLPSALGSAVGSVLRGALSPAFVDGWFEGWFLVGSLITAIGIWIGRKLGGDDEWDEYGMEEMGAKMS</sequence>
<keyword evidence="2" id="KW-0812">Transmembrane</keyword>
<feature type="compositionally biased region" description="Polar residues" evidence="1">
    <location>
        <begin position="598"/>
        <end position="613"/>
    </location>
</feature>
<dbReference type="AlphaFoldDB" id="A0A8H5LFH5"/>
<evidence type="ECO:0000259" key="5">
    <source>
        <dbReference type="Pfam" id="PF12537"/>
    </source>
</evidence>
<keyword evidence="2" id="KW-1133">Transmembrane helix</keyword>
<dbReference type="InterPro" id="IPR025969">
    <property type="entry name" value="ABA_GPCR_dom"/>
</dbReference>
<feature type="compositionally biased region" description="Acidic residues" evidence="1">
    <location>
        <begin position="420"/>
        <end position="433"/>
    </location>
</feature>
<protein>
    <submittedName>
        <fullName evidence="6">Uncharacterized protein</fullName>
    </submittedName>
</protein>
<comment type="caution">
    <text evidence="6">The sequence shown here is derived from an EMBL/GenBank/DDBJ whole genome shotgun (WGS) entry which is preliminary data.</text>
</comment>
<dbReference type="InterPro" id="IPR022535">
    <property type="entry name" value="Golgi_pH-regulator_cons_dom"/>
</dbReference>
<feature type="region of interest" description="Disordered" evidence="1">
    <location>
        <begin position="1"/>
        <end position="133"/>
    </location>
</feature>
<dbReference type="InterPro" id="IPR014729">
    <property type="entry name" value="Rossmann-like_a/b/a_fold"/>
</dbReference>
<feature type="compositionally biased region" description="Basic and acidic residues" evidence="1">
    <location>
        <begin position="351"/>
        <end position="361"/>
    </location>
</feature>
<dbReference type="InterPro" id="IPR006016">
    <property type="entry name" value="UspA"/>
</dbReference>
<feature type="transmembrane region" description="Helical" evidence="2">
    <location>
        <begin position="835"/>
        <end position="857"/>
    </location>
</feature>
<dbReference type="Gene3D" id="3.40.50.620">
    <property type="entry name" value="HUPs"/>
    <property type="match status" value="1"/>
</dbReference>
<proteinExistence type="predicted"/>
<evidence type="ECO:0000313" key="7">
    <source>
        <dbReference type="Proteomes" id="UP000546213"/>
    </source>
</evidence>
<feature type="transmembrane region" description="Helical" evidence="2">
    <location>
        <begin position="1181"/>
        <end position="1197"/>
    </location>
</feature>
<feature type="transmembrane region" description="Helical" evidence="2">
    <location>
        <begin position="1088"/>
        <end position="1110"/>
    </location>
</feature>
<dbReference type="Pfam" id="PF12430">
    <property type="entry name" value="ABA_GPCR"/>
    <property type="match status" value="1"/>
</dbReference>
<dbReference type="Pfam" id="PF00582">
    <property type="entry name" value="Usp"/>
    <property type="match status" value="1"/>
</dbReference>
<feature type="compositionally biased region" description="Polar residues" evidence="1">
    <location>
        <begin position="18"/>
        <end position="30"/>
    </location>
</feature>
<organism evidence="6 7">
    <name type="scientific">Fusarium pseudocircinatum</name>
    <dbReference type="NCBI Taxonomy" id="56676"/>
    <lineage>
        <taxon>Eukaryota</taxon>
        <taxon>Fungi</taxon>
        <taxon>Dikarya</taxon>
        <taxon>Ascomycota</taxon>
        <taxon>Pezizomycotina</taxon>
        <taxon>Sordariomycetes</taxon>
        <taxon>Hypocreomycetidae</taxon>
        <taxon>Hypocreales</taxon>
        <taxon>Nectriaceae</taxon>
        <taxon>Fusarium</taxon>
        <taxon>Fusarium fujikuroi species complex</taxon>
    </lineage>
</organism>
<feature type="transmembrane region" description="Helical" evidence="2">
    <location>
        <begin position="1130"/>
        <end position="1150"/>
    </location>
</feature>
<dbReference type="EMBL" id="JAAOAS010000145">
    <property type="protein sequence ID" value="KAF5590193.1"/>
    <property type="molecule type" value="Genomic_DNA"/>
</dbReference>
<feature type="domain" description="Golgi pH regulator conserved" evidence="5">
    <location>
        <begin position="880"/>
        <end position="949"/>
    </location>
</feature>
<dbReference type="SUPFAM" id="SSF52402">
    <property type="entry name" value="Adenine nucleotide alpha hydrolases-like"/>
    <property type="match status" value="1"/>
</dbReference>
<feature type="region of interest" description="Disordered" evidence="1">
    <location>
        <begin position="335"/>
        <end position="361"/>
    </location>
</feature>
<dbReference type="PANTHER" id="PTHR47815">
    <property type="entry name" value="UNIVERSAL STRESS PROTEIN A FAMILY PROTEIN C25B2.10"/>
    <property type="match status" value="1"/>
</dbReference>
<evidence type="ECO:0000313" key="6">
    <source>
        <dbReference type="EMBL" id="KAF5590193.1"/>
    </source>
</evidence>
<dbReference type="Pfam" id="PF12537">
    <property type="entry name" value="GPHR_N"/>
    <property type="match status" value="1"/>
</dbReference>
<evidence type="ECO:0000259" key="4">
    <source>
        <dbReference type="Pfam" id="PF12430"/>
    </source>
</evidence>
<feature type="transmembrane region" description="Helical" evidence="2">
    <location>
        <begin position="760"/>
        <end position="779"/>
    </location>
</feature>
<feature type="domain" description="UspA" evidence="3">
    <location>
        <begin position="177"/>
        <end position="307"/>
    </location>
</feature>
<gene>
    <name evidence="6" type="ORF">FPCIR_6456</name>
</gene>
<feature type="region of interest" description="Disordered" evidence="1">
    <location>
        <begin position="465"/>
        <end position="533"/>
    </location>
</feature>
<reference evidence="6 7" key="1">
    <citation type="submission" date="2020-05" db="EMBL/GenBank/DDBJ databases">
        <title>Identification and distribution of gene clusters putatively required for synthesis of sphingolipid metabolism inhibitors in phylogenetically diverse species of the filamentous fungus Fusarium.</title>
        <authorList>
            <person name="Kim H.-S."/>
            <person name="Busman M."/>
            <person name="Brown D.W."/>
            <person name="Divon H."/>
            <person name="Uhlig S."/>
            <person name="Proctor R.H."/>
        </authorList>
    </citation>
    <scope>NUCLEOTIDE SEQUENCE [LARGE SCALE GENOMIC DNA]</scope>
    <source>
        <strain evidence="6 7">NRRL 36939</strain>
    </source>
</reference>
<feature type="transmembrane region" description="Helical" evidence="2">
    <location>
        <begin position="794"/>
        <end position="814"/>
    </location>
</feature>
<keyword evidence="7" id="KW-1185">Reference proteome</keyword>
<feature type="transmembrane region" description="Helical" evidence="2">
    <location>
        <begin position="694"/>
        <end position="715"/>
    </location>
</feature>
<dbReference type="Proteomes" id="UP000546213">
    <property type="component" value="Unassembled WGS sequence"/>
</dbReference>
<accession>A0A8H5LFH5</accession>
<name>A0A8H5LFH5_9HYPO</name>
<feature type="region of interest" description="Disordered" evidence="1">
    <location>
        <begin position="552"/>
        <end position="675"/>
    </location>
</feature>
<keyword evidence="2" id="KW-0472">Membrane</keyword>